<keyword evidence="3" id="KW-1185">Reference proteome</keyword>
<dbReference type="RefSeq" id="WP_094787749.1">
    <property type="nucleotide sequence ID" value="NZ_NDXW01000001.1"/>
</dbReference>
<dbReference type="AlphaFoldDB" id="A0A4P9VP08"/>
<dbReference type="InterPro" id="IPR016032">
    <property type="entry name" value="Sig_transdc_resp-reg_C-effctor"/>
</dbReference>
<dbReference type="PROSITE" id="PS50043">
    <property type="entry name" value="HTH_LUXR_2"/>
    <property type="match status" value="1"/>
</dbReference>
<dbReference type="EMBL" id="NDXW01000001">
    <property type="protein sequence ID" value="RDH44636.1"/>
    <property type="molecule type" value="Genomic_DNA"/>
</dbReference>
<dbReference type="InterPro" id="IPR000792">
    <property type="entry name" value="Tscrpt_reg_LuxR_C"/>
</dbReference>
<protein>
    <recommendedName>
        <fullName evidence="1">HTH luxR-type domain-containing protein</fullName>
    </recommendedName>
</protein>
<evidence type="ECO:0000259" key="1">
    <source>
        <dbReference type="PROSITE" id="PS50043"/>
    </source>
</evidence>
<name>A0A4P9VP08_9GAMM</name>
<dbReference type="Pfam" id="PF00196">
    <property type="entry name" value="GerE"/>
    <property type="match status" value="1"/>
</dbReference>
<evidence type="ECO:0000313" key="3">
    <source>
        <dbReference type="Proteomes" id="UP000257039"/>
    </source>
</evidence>
<gene>
    <name evidence="2" type="ORF">B9G39_15005</name>
</gene>
<dbReference type="GO" id="GO:0003677">
    <property type="term" value="F:DNA binding"/>
    <property type="evidence" value="ECO:0007669"/>
    <property type="project" value="InterPro"/>
</dbReference>
<evidence type="ECO:0000313" key="2">
    <source>
        <dbReference type="EMBL" id="RDH44636.1"/>
    </source>
</evidence>
<dbReference type="GO" id="GO:0006355">
    <property type="term" value="P:regulation of DNA-templated transcription"/>
    <property type="evidence" value="ECO:0007669"/>
    <property type="project" value="InterPro"/>
</dbReference>
<dbReference type="Gene3D" id="1.10.10.10">
    <property type="entry name" value="Winged helix-like DNA-binding domain superfamily/Winged helix DNA-binding domain"/>
    <property type="match status" value="1"/>
</dbReference>
<proteinExistence type="predicted"/>
<dbReference type="SUPFAM" id="SSF46894">
    <property type="entry name" value="C-terminal effector domain of the bipartite response regulators"/>
    <property type="match status" value="1"/>
</dbReference>
<organism evidence="2 3">
    <name type="scientific">Zooshikella ganghwensis</name>
    <dbReference type="NCBI Taxonomy" id="202772"/>
    <lineage>
        <taxon>Bacteria</taxon>
        <taxon>Pseudomonadati</taxon>
        <taxon>Pseudomonadota</taxon>
        <taxon>Gammaproteobacteria</taxon>
        <taxon>Oceanospirillales</taxon>
        <taxon>Zooshikellaceae</taxon>
        <taxon>Zooshikella</taxon>
    </lineage>
</organism>
<reference evidence="2 3" key="1">
    <citation type="submission" date="2017-04" db="EMBL/GenBank/DDBJ databases">
        <title>Draft genome sequence of Zooshikella ganghwensis VG4 isolated from Red Sea sediments.</title>
        <authorList>
            <person name="Rehman Z."/>
            <person name="Alam I."/>
            <person name="Kamau A."/>
            <person name="Bajic V."/>
            <person name="Leiknes T."/>
        </authorList>
    </citation>
    <scope>NUCLEOTIDE SEQUENCE [LARGE SCALE GENOMIC DNA]</scope>
    <source>
        <strain evidence="2 3">VG4</strain>
    </source>
</reference>
<dbReference type="InterPro" id="IPR036388">
    <property type="entry name" value="WH-like_DNA-bd_sf"/>
</dbReference>
<sequence length="125" mass="14183">MDDTITIGHWKAYLNNLQLSPRQTLYTFEALHGLSDKEIARKYAVAPDTISKTIKAALHKHNLKNRTQLVAELIRSKVICPLSMGLLALSLALVPAFSDDPLLRNRIYRTRTNRYESIVPTLHTT</sequence>
<dbReference type="Proteomes" id="UP000257039">
    <property type="component" value="Unassembled WGS sequence"/>
</dbReference>
<comment type="caution">
    <text evidence="2">The sequence shown here is derived from an EMBL/GenBank/DDBJ whole genome shotgun (WGS) entry which is preliminary data.</text>
</comment>
<accession>A0A4P9VP08</accession>
<feature type="domain" description="HTH luxR-type" evidence="1">
    <location>
        <begin position="12"/>
        <end position="77"/>
    </location>
</feature>
<dbReference type="SMART" id="SM00421">
    <property type="entry name" value="HTH_LUXR"/>
    <property type="match status" value="1"/>
</dbReference>